<keyword evidence="3" id="KW-0808">Transferase</keyword>
<evidence type="ECO:0000256" key="3">
    <source>
        <dbReference type="ARBA" id="ARBA00022679"/>
    </source>
</evidence>
<accession>A0A1G2FWZ2</accession>
<evidence type="ECO:0000313" key="10">
    <source>
        <dbReference type="Proteomes" id="UP000176700"/>
    </source>
</evidence>
<feature type="transmembrane region" description="Helical" evidence="7">
    <location>
        <begin position="108"/>
        <end position="126"/>
    </location>
</feature>
<protein>
    <recommendedName>
        <fullName evidence="8">Bacterial sugar transferase domain-containing protein</fullName>
    </recommendedName>
</protein>
<dbReference type="InterPro" id="IPR017475">
    <property type="entry name" value="EPS_sugar_tfrase"/>
</dbReference>
<dbReference type="NCBIfam" id="TIGR03025">
    <property type="entry name" value="EPS_sugtrans"/>
    <property type="match status" value="1"/>
</dbReference>
<dbReference type="PANTHER" id="PTHR30576:SF0">
    <property type="entry name" value="UNDECAPRENYL-PHOSPHATE N-ACETYLGALACTOSAMINYL 1-PHOSPHATE TRANSFERASE-RELATED"/>
    <property type="match status" value="1"/>
</dbReference>
<keyword evidence="6 7" id="KW-0472">Membrane</keyword>
<dbReference type="GO" id="GO:0016780">
    <property type="term" value="F:phosphotransferase activity, for other substituted phosphate groups"/>
    <property type="evidence" value="ECO:0007669"/>
    <property type="project" value="TreeGrafter"/>
</dbReference>
<keyword evidence="4 7" id="KW-0812">Transmembrane</keyword>
<organism evidence="9 10">
    <name type="scientific">Candidatus Ryanbacteria bacterium RIFCSPHIGHO2_01_45_13</name>
    <dbReference type="NCBI Taxonomy" id="1802112"/>
    <lineage>
        <taxon>Bacteria</taxon>
        <taxon>Candidatus Ryaniibacteriota</taxon>
    </lineage>
</organism>
<dbReference type="PANTHER" id="PTHR30576">
    <property type="entry name" value="COLANIC BIOSYNTHESIS UDP-GLUCOSE LIPID CARRIER TRANSFERASE"/>
    <property type="match status" value="1"/>
</dbReference>
<dbReference type="AlphaFoldDB" id="A0A1G2FWZ2"/>
<reference evidence="9 10" key="1">
    <citation type="journal article" date="2016" name="Nat. Commun.">
        <title>Thousands of microbial genomes shed light on interconnected biogeochemical processes in an aquifer system.</title>
        <authorList>
            <person name="Anantharaman K."/>
            <person name="Brown C.T."/>
            <person name="Hug L.A."/>
            <person name="Sharon I."/>
            <person name="Castelle C.J."/>
            <person name="Probst A.J."/>
            <person name="Thomas B.C."/>
            <person name="Singh A."/>
            <person name="Wilkins M.J."/>
            <person name="Karaoz U."/>
            <person name="Brodie E.L."/>
            <person name="Williams K.H."/>
            <person name="Hubbard S.S."/>
            <person name="Banfield J.F."/>
        </authorList>
    </citation>
    <scope>NUCLEOTIDE SEQUENCE [LARGE SCALE GENOMIC DNA]</scope>
</reference>
<feature type="transmembrane region" description="Helical" evidence="7">
    <location>
        <begin position="255"/>
        <end position="279"/>
    </location>
</feature>
<dbReference type="Proteomes" id="UP000176700">
    <property type="component" value="Unassembled WGS sequence"/>
</dbReference>
<comment type="caution">
    <text evidence="9">The sequence shown here is derived from an EMBL/GenBank/DDBJ whole genome shotgun (WGS) entry which is preliminary data.</text>
</comment>
<keyword evidence="5 7" id="KW-1133">Transmembrane helix</keyword>
<proteinExistence type="inferred from homology"/>
<feature type="transmembrane region" description="Helical" evidence="7">
    <location>
        <begin position="82"/>
        <end position="102"/>
    </location>
</feature>
<feature type="transmembrane region" description="Helical" evidence="7">
    <location>
        <begin position="9"/>
        <end position="31"/>
    </location>
</feature>
<evidence type="ECO:0000256" key="2">
    <source>
        <dbReference type="ARBA" id="ARBA00006464"/>
    </source>
</evidence>
<sequence length="441" mass="50817">MRWGKFQQLLLLLGDAGLLYLSLHLTLYIRYGNGALPIFWRLHITPFTIIFGIWLLIFYISRLYDSTSIERAIGTVIQLLKALTVGGFIAIALFYFVPLFLITPKTNLIIALSIAFILLTLWRVLFGQVIRRTAKLRVLIFGDSPEIQELINYIKLHPQLGYEITDHKQAFSHNLASLIKDKHISIVVASEDHQSNKAFVNMLYEILPLGISYMDFASFYEKLLGKIPISLISEVWFLENLAETEKRFFGLGKRVFDVVISIALLTIAVVLFPLIALLIKMESNGPVFYKHKRVGKDRKEFNLIKFRTMQKDAEKDGPQWAKVNDPRVTKVGKFLRKTRIDELPQAWDILIGDLSFIGPRPERPEFVNELRNNIPYYDMRLLVRPGLSGWAQINPPYYYGTEKEAYLKLQYDLFYIKNRGLGLDLSIALKTISVLLSRLGR</sequence>
<evidence type="ECO:0000256" key="4">
    <source>
        <dbReference type="ARBA" id="ARBA00022692"/>
    </source>
</evidence>
<name>A0A1G2FWZ2_9BACT</name>
<dbReference type="EMBL" id="MHNI01000019">
    <property type="protein sequence ID" value="OGZ42242.1"/>
    <property type="molecule type" value="Genomic_DNA"/>
</dbReference>
<comment type="subcellular location">
    <subcellularLocation>
        <location evidence="1">Membrane</location>
        <topology evidence="1">Multi-pass membrane protein</topology>
    </subcellularLocation>
</comment>
<dbReference type="InterPro" id="IPR003362">
    <property type="entry name" value="Bact_transf"/>
</dbReference>
<evidence type="ECO:0000256" key="1">
    <source>
        <dbReference type="ARBA" id="ARBA00004141"/>
    </source>
</evidence>
<dbReference type="GO" id="GO:0016020">
    <property type="term" value="C:membrane"/>
    <property type="evidence" value="ECO:0007669"/>
    <property type="project" value="UniProtKB-SubCell"/>
</dbReference>
<evidence type="ECO:0000256" key="5">
    <source>
        <dbReference type="ARBA" id="ARBA00022989"/>
    </source>
</evidence>
<gene>
    <name evidence="9" type="ORF">A2W41_00860</name>
</gene>
<evidence type="ECO:0000313" key="9">
    <source>
        <dbReference type="EMBL" id="OGZ42242.1"/>
    </source>
</evidence>
<evidence type="ECO:0000256" key="6">
    <source>
        <dbReference type="ARBA" id="ARBA00023136"/>
    </source>
</evidence>
<feature type="domain" description="Bacterial sugar transferase" evidence="8">
    <location>
        <begin position="253"/>
        <end position="436"/>
    </location>
</feature>
<comment type="similarity">
    <text evidence="2">Belongs to the bacterial sugar transferase family.</text>
</comment>
<evidence type="ECO:0000256" key="7">
    <source>
        <dbReference type="SAM" id="Phobius"/>
    </source>
</evidence>
<evidence type="ECO:0000259" key="8">
    <source>
        <dbReference type="Pfam" id="PF02397"/>
    </source>
</evidence>
<feature type="transmembrane region" description="Helical" evidence="7">
    <location>
        <begin position="43"/>
        <end position="61"/>
    </location>
</feature>
<dbReference type="Pfam" id="PF02397">
    <property type="entry name" value="Bac_transf"/>
    <property type="match status" value="1"/>
</dbReference>